<accession>A0A8T2NJ17</accession>
<sequence length="118" mass="13061">MNHLKFDVYRLLGHPLPAVSELLHLPVVALLLAQALQPAQCLPQLLPAVPQVVVLRHTAHQHQRLQHVHDVVDPPPFHACTRSGEISEKHLEEKDNSCATAGITVMNHQNIIVSITAH</sequence>
<dbReference type="AlphaFoldDB" id="A0A8T2NJ17"/>
<dbReference type="Proteomes" id="UP000824540">
    <property type="component" value="Unassembled WGS sequence"/>
</dbReference>
<name>A0A8T2NJ17_9TELE</name>
<reference evidence="1" key="1">
    <citation type="thesis" date="2021" institute="BYU ScholarsArchive" country="Provo, UT, USA">
        <title>Applications of and Algorithms for Genome Assembly and Genomic Analyses with an Emphasis on Marine Teleosts.</title>
        <authorList>
            <person name="Pickett B.D."/>
        </authorList>
    </citation>
    <scope>NUCLEOTIDE SEQUENCE</scope>
    <source>
        <strain evidence="1">HI-2016</strain>
    </source>
</reference>
<organism evidence="1 2">
    <name type="scientific">Albula glossodonta</name>
    <name type="common">roundjaw bonefish</name>
    <dbReference type="NCBI Taxonomy" id="121402"/>
    <lineage>
        <taxon>Eukaryota</taxon>
        <taxon>Metazoa</taxon>
        <taxon>Chordata</taxon>
        <taxon>Craniata</taxon>
        <taxon>Vertebrata</taxon>
        <taxon>Euteleostomi</taxon>
        <taxon>Actinopterygii</taxon>
        <taxon>Neopterygii</taxon>
        <taxon>Teleostei</taxon>
        <taxon>Albuliformes</taxon>
        <taxon>Albulidae</taxon>
        <taxon>Albula</taxon>
    </lineage>
</organism>
<keyword evidence="2" id="KW-1185">Reference proteome</keyword>
<evidence type="ECO:0000313" key="2">
    <source>
        <dbReference type="Proteomes" id="UP000824540"/>
    </source>
</evidence>
<protein>
    <submittedName>
        <fullName evidence="1">Uncharacterized protein</fullName>
    </submittedName>
</protein>
<dbReference type="EMBL" id="JAFBMS010000047">
    <property type="protein sequence ID" value="KAG9340004.1"/>
    <property type="molecule type" value="Genomic_DNA"/>
</dbReference>
<proteinExistence type="predicted"/>
<evidence type="ECO:0000313" key="1">
    <source>
        <dbReference type="EMBL" id="KAG9340004.1"/>
    </source>
</evidence>
<comment type="caution">
    <text evidence="1">The sequence shown here is derived from an EMBL/GenBank/DDBJ whole genome shotgun (WGS) entry which is preliminary data.</text>
</comment>
<gene>
    <name evidence="1" type="ORF">JZ751_022114</name>
</gene>